<dbReference type="AlphaFoldDB" id="A0A9K3PQI1"/>
<keyword evidence="2" id="KW-1185">Reference proteome</keyword>
<gene>
    <name evidence="1" type="ORF">IV203_000738</name>
</gene>
<protein>
    <submittedName>
        <fullName evidence="1">Uncharacterized protein</fullName>
    </submittedName>
</protein>
<name>A0A9K3PQI1_9STRA</name>
<evidence type="ECO:0000313" key="2">
    <source>
        <dbReference type="Proteomes" id="UP000693970"/>
    </source>
</evidence>
<organism evidence="1 2">
    <name type="scientific">Nitzschia inconspicua</name>
    <dbReference type="NCBI Taxonomy" id="303405"/>
    <lineage>
        <taxon>Eukaryota</taxon>
        <taxon>Sar</taxon>
        <taxon>Stramenopiles</taxon>
        <taxon>Ochrophyta</taxon>
        <taxon>Bacillariophyta</taxon>
        <taxon>Bacillariophyceae</taxon>
        <taxon>Bacillariophycidae</taxon>
        <taxon>Bacillariales</taxon>
        <taxon>Bacillariaceae</taxon>
        <taxon>Nitzschia</taxon>
    </lineage>
</organism>
<dbReference type="EMBL" id="JAGRRH010000015">
    <property type="protein sequence ID" value="KAG7356052.1"/>
    <property type="molecule type" value="Genomic_DNA"/>
</dbReference>
<comment type="caution">
    <text evidence="1">The sequence shown here is derived from an EMBL/GenBank/DDBJ whole genome shotgun (WGS) entry which is preliminary data.</text>
</comment>
<dbReference type="Proteomes" id="UP000693970">
    <property type="component" value="Unassembled WGS sequence"/>
</dbReference>
<reference evidence="1" key="1">
    <citation type="journal article" date="2021" name="Sci. Rep.">
        <title>Diploid genomic architecture of Nitzschia inconspicua, an elite biomass production diatom.</title>
        <authorList>
            <person name="Oliver A."/>
            <person name="Podell S."/>
            <person name="Pinowska A."/>
            <person name="Traller J.C."/>
            <person name="Smith S.R."/>
            <person name="McClure R."/>
            <person name="Beliaev A."/>
            <person name="Bohutskyi P."/>
            <person name="Hill E.A."/>
            <person name="Rabines A."/>
            <person name="Zheng H."/>
            <person name="Allen L.Z."/>
            <person name="Kuo A."/>
            <person name="Grigoriev I.V."/>
            <person name="Allen A.E."/>
            <person name="Hazlebeck D."/>
            <person name="Allen E.E."/>
        </authorList>
    </citation>
    <scope>NUCLEOTIDE SEQUENCE</scope>
    <source>
        <strain evidence="1">Hildebrandi</strain>
    </source>
</reference>
<reference evidence="1" key="2">
    <citation type="submission" date="2021-04" db="EMBL/GenBank/DDBJ databases">
        <authorList>
            <person name="Podell S."/>
        </authorList>
    </citation>
    <scope>NUCLEOTIDE SEQUENCE</scope>
    <source>
        <strain evidence="1">Hildebrandi</strain>
    </source>
</reference>
<sequence>MSSAILIEARNARRREVVCLRIDVKWSEFFTAVRNVSVTDLSKAFTVDEVDDVSLVVDVILGGDIALSKVSCAARSDGSFALLLLPLTLVSERPIGPAVNAAKRDNLDTCAIDRGANISYDTLVEEEVLGLGADTGGETDEEAMVDGGFCAHKTV</sequence>
<accession>A0A9K3PQI1</accession>
<evidence type="ECO:0000313" key="1">
    <source>
        <dbReference type="EMBL" id="KAG7356052.1"/>
    </source>
</evidence>
<proteinExistence type="predicted"/>